<evidence type="ECO:0000256" key="5">
    <source>
        <dbReference type="ARBA" id="ARBA00023136"/>
    </source>
</evidence>
<dbReference type="PANTHER" id="PTHR21143:SF134">
    <property type="entry name" value="GUSTATORY RECEPTOR"/>
    <property type="match status" value="1"/>
</dbReference>
<evidence type="ECO:0000256" key="2">
    <source>
        <dbReference type="ARBA" id="ARBA00022475"/>
    </source>
</evidence>
<accession>A0A182QUZ0</accession>
<comment type="function">
    <text evidence="8">Gustatory receptor which mediates acceptance or avoidance behavior, depending on its substrates.</text>
</comment>
<feature type="chain" id="PRO_5008133491" description="Gustatory receptor" evidence="9">
    <location>
        <begin position="18"/>
        <end position="396"/>
    </location>
</feature>
<evidence type="ECO:0000256" key="1">
    <source>
        <dbReference type="ARBA" id="ARBA00004651"/>
    </source>
</evidence>
<comment type="subcellular location">
    <subcellularLocation>
        <location evidence="1 8">Cell membrane</location>
        <topology evidence="1 8">Multi-pass membrane protein</topology>
    </subcellularLocation>
</comment>
<feature type="transmembrane region" description="Helical" evidence="8">
    <location>
        <begin position="74"/>
        <end position="96"/>
    </location>
</feature>
<evidence type="ECO:0000256" key="9">
    <source>
        <dbReference type="SAM" id="SignalP"/>
    </source>
</evidence>
<feature type="transmembrane region" description="Helical" evidence="8">
    <location>
        <begin position="371"/>
        <end position="393"/>
    </location>
</feature>
<dbReference type="GO" id="GO:0008049">
    <property type="term" value="P:male courtship behavior"/>
    <property type="evidence" value="ECO:0007669"/>
    <property type="project" value="TreeGrafter"/>
</dbReference>
<comment type="similarity">
    <text evidence="8">Belongs to the insect chemoreceptor superfamily. Gustatory receptor (GR) family.</text>
</comment>
<evidence type="ECO:0000256" key="7">
    <source>
        <dbReference type="ARBA" id="ARBA00023224"/>
    </source>
</evidence>
<keyword evidence="9" id="KW-0732">Signal</keyword>
<sequence>MFRVCLHFLYYLHSILGLIPFEIDAHRVLQVRRSQPKCWWTLTIGCVTTVLVCYSFYTILMGISVPVFAVRNATLIRCFVLVECSISYCTIVITFYQIIHHESKLYHYGRRFIAIAQSQWCNRSCRKTQRTAQLLTAKVLLVDIGLCTLFALNYGVHTPTSLQEYRLINVYVMLITAQINNALLLTLLFGSQAYSQINKQLDDTIGKLLSFETHASYWAGRKAIRQQICCDASDTIDRMCALHEELTEIVRTVFTILQLPILLINLNQFIVILTRIFFMYVTITQKGFSVISYHRFSNSVAYICYEIVQCFLLTLGSAIIARKARKPGTILNAAINAQLDTRTERSIELFALALLANDTGIKVAGLYGLDLMYMFSLATTINMYVIVLVQFQLNMH</sequence>
<keyword evidence="11" id="KW-1185">Reference proteome</keyword>
<dbReference type="AlphaFoldDB" id="A0A182QUZ0"/>
<dbReference type="GO" id="GO:0043025">
    <property type="term" value="C:neuronal cell body"/>
    <property type="evidence" value="ECO:0007669"/>
    <property type="project" value="TreeGrafter"/>
</dbReference>
<evidence type="ECO:0000256" key="8">
    <source>
        <dbReference type="RuleBase" id="RU363108"/>
    </source>
</evidence>
<protein>
    <recommendedName>
        <fullName evidence="8">Gustatory receptor</fullName>
    </recommendedName>
</protein>
<dbReference type="PANTHER" id="PTHR21143">
    <property type="entry name" value="INVERTEBRATE GUSTATORY RECEPTOR"/>
    <property type="match status" value="1"/>
</dbReference>
<dbReference type="EnsemblMetazoa" id="AFAF017406-RA">
    <property type="protein sequence ID" value="AFAF017406-PA"/>
    <property type="gene ID" value="AFAF017406"/>
</dbReference>
<dbReference type="GO" id="GO:0030424">
    <property type="term" value="C:axon"/>
    <property type="evidence" value="ECO:0007669"/>
    <property type="project" value="TreeGrafter"/>
</dbReference>
<dbReference type="EMBL" id="AXCN02001487">
    <property type="status" value="NOT_ANNOTATED_CDS"/>
    <property type="molecule type" value="Genomic_DNA"/>
</dbReference>
<feature type="transmembrane region" description="Helical" evidence="8">
    <location>
        <begin position="168"/>
        <end position="189"/>
    </location>
</feature>
<feature type="transmembrane region" description="Helical" evidence="8">
    <location>
        <begin position="300"/>
        <end position="321"/>
    </location>
</feature>
<name>A0A182QUZ0_9DIPT</name>
<keyword evidence="4 8" id="KW-1133">Transmembrane helix</keyword>
<dbReference type="GO" id="GO:0030425">
    <property type="term" value="C:dendrite"/>
    <property type="evidence" value="ECO:0007669"/>
    <property type="project" value="TreeGrafter"/>
</dbReference>
<evidence type="ECO:0000313" key="10">
    <source>
        <dbReference type="EnsemblMetazoa" id="AFAF017406-PA"/>
    </source>
</evidence>
<keyword evidence="6 8" id="KW-0675">Receptor</keyword>
<dbReference type="GO" id="GO:0005886">
    <property type="term" value="C:plasma membrane"/>
    <property type="evidence" value="ECO:0007669"/>
    <property type="project" value="UniProtKB-SubCell"/>
</dbReference>
<keyword evidence="3 8" id="KW-0812">Transmembrane</keyword>
<feature type="transmembrane region" description="Helical" evidence="8">
    <location>
        <begin position="38"/>
        <end position="68"/>
    </location>
</feature>
<reference evidence="11" key="1">
    <citation type="submission" date="2014-01" db="EMBL/GenBank/DDBJ databases">
        <title>The Genome Sequence of Anopheles farauti FAR1 (V2).</title>
        <authorList>
            <consortium name="The Broad Institute Genomics Platform"/>
            <person name="Neafsey D.E."/>
            <person name="Besansky N."/>
            <person name="Howell P."/>
            <person name="Walton C."/>
            <person name="Young S.K."/>
            <person name="Zeng Q."/>
            <person name="Gargeya S."/>
            <person name="Fitzgerald M."/>
            <person name="Haas B."/>
            <person name="Abouelleil A."/>
            <person name="Allen A.W."/>
            <person name="Alvarado L."/>
            <person name="Arachchi H.M."/>
            <person name="Berlin A.M."/>
            <person name="Chapman S.B."/>
            <person name="Gainer-Dewar J."/>
            <person name="Goldberg J."/>
            <person name="Griggs A."/>
            <person name="Gujja S."/>
            <person name="Hansen M."/>
            <person name="Howarth C."/>
            <person name="Imamovic A."/>
            <person name="Ireland A."/>
            <person name="Larimer J."/>
            <person name="McCowan C."/>
            <person name="Murphy C."/>
            <person name="Pearson M."/>
            <person name="Poon T.W."/>
            <person name="Priest M."/>
            <person name="Roberts A."/>
            <person name="Saif S."/>
            <person name="Shea T."/>
            <person name="Sisk P."/>
            <person name="Sykes S."/>
            <person name="Wortman J."/>
            <person name="Nusbaum C."/>
            <person name="Birren B."/>
        </authorList>
    </citation>
    <scope>NUCLEOTIDE SEQUENCE [LARGE SCALE GENOMIC DNA]</scope>
    <source>
        <strain evidence="11">FAR1</strain>
    </source>
</reference>
<dbReference type="VEuPathDB" id="VectorBase:AFAF017406"/>
<keyword evidence="7 8" id="KW-0807">Transducer</keyword>
<dbReference type="Proteomes" id="UP000075886">
    <property type="component" value="Unassembled WGS sequence"/>
</dbReference>
<feature type="signal peptide" evidence="9">
    <location>
        <begin position="1"/>
        <end position="17"/>
    </location>
</feature>
<evidence type="ECO:0000256" key="4">
    <source>
        <dbReference type="ARBA" id="ARBA00022989"/>
    </source>
</evidence>
<dbReference type="InterPro" id="IPR013604">
    <property type="entry name" value="7TM_chemorcpt"/>
</dbReference>
<feature type="transmembrane region" description="Helical" evidence="8">
    <location>
        <begin position="261"/>
        <end position="280"/>
    </location>
</feature>
<dbReference type="GO" id="GO:0050909">
    <property type="term" value="P:sensory perception of taste"/>
    <property type="evidence" value="ECO:0007669"/>
    <property type="project" value="InterPro"/>
</dbReference>
<evidence type="ECO:0000313" key="11">
    <source>
        <dbReference type="Proteomes" id="UP000075886"/>
    </source>
</evidence>
<reference evidence="10" key="2">
    <citation type="submission" date="2020-05" db="UniProtKB">
        <authorList>
            <consortium name="EnsemblMetazoa"/>
        </authorList>
    </citation>
    <scope>IDENTIFICATION</scope>
    <source>
        <strain evidence="10">FAR1</strain>
    </source>
</reference>
<dbReference type="GO" id="GO:0007165">
    <property type="term" value="P:signal transduction"/>
    <property type="evidence" value="ECO:0007669"/>
    <property type="project" value="UniProtKB-KW"/>
</dbReference>
<evidence type="ECO:0000256" key="6">
    <source>
        <dbReference type="ARBA" id="ARBA00023170"/>
    </source>
</evidence>
<dbReference type="GO" id="GO:0007635">
    <property type="term" value="P:chemosensory behavior"/>
    <property type="evidence" value="ECO:0007669"/>
    <property type="project" value="TreeGrafter"/>
</dbReference>
<organism evidence="10 11">
    <name type="scientific">Anopheles farauti</name>
    <dbReference type="NCBI Taxonomy" id="69004"/>
    <lineage>
        <taxon>Eukaryota</taxon>
        <taxon>Metazoa</taxon>
        <taxon>Ecdysozoa</taxon>
        <taxon>Arthropoda</taxon>
        <taxon>Hexapoda</taxon>
        <taxon>Insecta</taxon>
        <taxon>Pterygota</taxon>
        <taxon>Neoptera</taxon>
        <taxon>Endopterygota</taxon>
        <taxon>Diptera</taxon>
        <taxon>Nematocera</taxon>
        <taxon>Culicoidea</taxon>
        <taxon>Culicidae</taxon>
        <taxon>Anophelinae</taxon>
        <taxon>Anopheles</taxon>
    </lineage>
</organism>
<feature type="transmembrane region" description="Helical" evidence="8">
    <location>
        <begin position="135"/>
        <end position="156"/>
    </location>
</feature>
<evidence type="ECO:0000256" key="3">
    <source>
        <dbReference type="ARBA" id="ARBA00022692"/>
    </source>
</evidence>
<dbReference type="STRING" id="69004.A0A182QUZ0"/>
<keyword evidence="2 8" id="KW-1003">Cell membrane</keyword>
<keyword evidence="5 8" id="KW-0472">Membrane</keyword>
<dbReference type="Pfam" id="PF08395">
    <property type="entry name" value="7tm_7"/>
    <property type="match status" value="1"/>
</dbReference>
<proteinExistence type="inferred from homology"/>